<dbReference type="RefSeq" id="WP_110169361.1">
    <property type="nucleotide sequence ID" value="NZ_CP015136.1"/>
</dbReference>
<dbReference type="KEGG" id="abac:LuPra_00580"/>
<dbReference type="OrthoDB" id="9800684at2"/>
<evidence type="ECO:0000313" key="2">
    <source>
        <dbReference type="Proteomes" id="UP000076079"/>
    </source>
</evidence>
<name>A0A143PH56_LUTPR</name>
<sequence length="139" mass="14715">MMRSKLTFVAGVVAGSVMTAGLLTVGAAGLEALRVPQAATATKPAGIKYSTQVVFENERVRVKDVTFPVGVPDTGMHTHEFAHVGVILTEGQLLFTEKDGKKETASFTSGSVGFRAANATHMVSNPGTRPMRVIEVELK</sequence>
<organism evidence="1 2">
    <name type="scientific">Luteitalea pratensis</name>
    <dbReference type="NCBI Taxonomy" id="1855912"/>
    <lineage>
        <taxon>Bacteria</taxon>
        <taxon>Pseudomonadati</taxon>
        <taxon>Acidobacteriota</taxon>
        <taxon>Vicinamibacteria</taxon>
        <taxon>Vicinamibacterales</taxon>
        <taxon>Vicinamibacteraceae</taxon>
        <taxon>Luteitalea</taxon>
    </lineage>
</organism>
<accession>A0A143PH56</accession>
<dbReference type="InterPro" id="IPR011051">
    <property type="entry name" value="RmlC_Cupin_sf"/>
</dbReference>
<evidence type="ECO:0008006" key="3">
    <source>
        <dbReference type="Google" id="ProtNLM"/>
    </source>
</evidence>
<keyword evidence="2" id="KW-1185">Reference proteome</keyword>
<dbReference type="InterPro" id="IPR014710">
    <property type="entry name" value="RmlC-like_jellyroll"/>
</dbReference>
<dbReference type="SUPFAM" id="SSF51182">
    <property type="entry name" value="RmlC-like cupins"/>
    <property type="match status" value="1"/>
</dbReference>
<reference evidence="1 2" key="1">
    <citation type="journal article" date="2016" name="Genome Announc.">
        <title>First Complete Genome Sequence of a Subdivision 6 Acidobacterium Strain.</title>
        <authorList>
            <person name="Huang S."/>
            <person name="Vieira S."/>
            <person name="Bunk B."/>
            <person name="Riedel T."/>
            <person name="Sproer C."/>
            <person name="Overmann J."/>
        </authorList>
    </citation>
    <scope>NUCLEOTIDE SEQUENCE [LARGE SCALE GENOMIC DNA]</scope>
    <source>
        <strain evidence="2">DSM 100886 HEG_-6_39</strain>
    </source>
</reference>
<dbReference type="AlphaFoldDB" id="A0A143PH56"/>
<dbReference type="Proteomes" id="UP000076079">
    <property type="component" value="Chromosome"/>
</dbReference>
<dbReference type="EMBL" id="CP015136">
    <property type="protein sequence ID" value="AMY07408.1"/>
    <property type="molecule type" value="Genomic_DNA"/>
</dbReference>
<protein>
    <recommendedName>
        <fullName evidence="3">Cupin domain protein</fullName>
    </recommendedName>
</protein>
<proteinExistence type="predicted"/>
<gene>
    <name evidence="1" type="ORF">LuPra_00580</name>
</gene>
<reference evidence="2" key="2">
    <citation type="submission" date="2016-04" db="EMBL/GenBank/DDBJ databases">
        <title>First Complete Genome Sequence of a Subdivision 6 Acidobacterium.</title>
        <authorList>
            <person name="Huang S."/>
            <person name="Vieira S."/>
            <person name="Bunk B."/>
            <person name="Riedel T."/>
            <person name="Sproeer C."/>
            <person name="Overmann J."/>
        </authorList>
    </citation>
    <scope>NUCLEOTIDE SEQUENCE [LARGE SCALE GENOMIC DNA]</scope>
    <source>
        <strain evidence="2">DSM 100886 HEG_-6_39</strain>
    </source>
</reference>
<dbReference type="PATRIC" id="fig|1813736.3.peg.607"/>
<dbReference type="STRING" id="1855912.LuPra_00580"/>
<evidence type="ECO:0000313" key="1">
    <source>
        <dbReference type="EMBL" id="AMY07408.1"/>
    </source>
</evidence>
<dbReference type="Gene3D" id="2.60.120.10">
    <property type="entry name" value="Jelly Rolls"/>
    <property type="match status" value="1"/>
</dbReference>